<evidence type="ECO:0000256" key="3">
    <source>
        <dbReference type="ARBA" id="ARBA00022801"/>
    </source>
</evidence>
<dbReference type="Pfam" id="PF00176">
    <property type="entry name" value="SNF2-rel_dom"/>
    <property type="match status" value="1"/>
</dbReference>
<dbReference type="InterPro" id="IPR000330">
    <property type="entry name" value="SNF2_N"/>
</dbReference>
<dbReference type="SMART" id="SM00573">
    <property type="entry name" value="HSA"/>
    <property type="match status" value="1"/>
</dbReference>
<dbReference type="WBParaSite" id="scf7180000423282.g10568">
    <property type="protein sequence ID" value="scf7180000423282.g10568"/>
    <property type="gene ID" value="scf7180000423282.g10568"/>
</dbReference>
<evidence type="ECO:0000256" key="1">
    <source>
        <dbReference type="ARBA" id="ARBA00004123"/>
    </source>
</evidence>
<keyword evidence="8" id="KW-0539">Nucleus</keyword>
<dbReference type="GO" id="GO:0005524">
    <property type="term" value="F:ATP binding"/>
    <property type="evidence" value="ECO:0007669"/>
    <property type="project" value="UniProtKB-KW"/>
</dbReference>
<dbReference type="GO" id="GO:0042393">
    <property type="term" value="F:histone binding"/>
    <property type="evidence" value="ECO:0007669"/>
    <property type="project" value="TreeGrafter"/>
</dbReference>
<evidence type="ECO:0000313" key="12">
    <source>
        <dbReference type="Proteomes" id="UP000887560"/>
    </source>
</evidence>
<feature type="domain" description="HSA" evidence="11">
    <location>
        <begin position="47"/>
        <end position="124"/>
    </location>
</feature>
<keyword evidence="2" id="KW-0547">Nucleotide-binding</keyword>
<evidence type="ECO:0000256" key="6">
    <source>
        <dbReference type="ARBA" id="ARBA00022853"/>
    </source>
</evidence>
<dbReference type="GO" id="GO:0016887">
    <property type="term" value="F:ATP hydrolysis activity"/>
    <property type="evidence" value="ECO:0007669"/>
    <property type="project" value="TreeGrafter"/>
</dbReference>
<evidence type="ECO:0000259" key="10">
    <source>
        <dbReference type="PROSITE" id="PS51192"/>
    </source>
</evidence>
<feature type="region of interest" description="Disordered" evidence="9">
    <location>
        <begin position="1207"/>
        <end position="1282"/>
    </location>
</feature>
<feature type="compositionally biased region" description="Low complexity" evidence="9">
    <location>
        <begin position="1213"/>
        <end position="1232"/>
    </location>
</feature>
<dbReference type="PANTHER" id="PTHR45685">
    <property type="entry name" value="HELICASE SRCAP-RELATED"/>
    <property type="match status" value="1"/>
</dbReference>
<dbReference type="PROSITE" id="PS51204">
    <property type="entry name" value="HSA"/>
    <property type="match status" value="1"/>
</dbReference>
<feature type="region of interest" description="Disordered" evidence="9">
    <location>
        <begin position="1"/>
        <end position="20"/>
    </location>
</feature>
<dbReference type="GO" id="GO:0006338">
    <property type="term" value="P:chromatin remodeling"/>
    <property type="evidence" value="ECO:0007669"/>
    <property type="project" value="TreeGrafter"/>
</dbReference>
<keyword evidence="4" id="KW-0347">Helicase</keyword>
<dbReference type="Gene3D" id="3.40.50.10810">
    <property type="entry name" value="Tandem AAA-ATPase domain"/>
    <property type="match status" value="1"/>
</dbReference>
<dbReference type="GO" id="GO:0004386">
    <property type="term" value="F:helicase activity"/>
    <property type="evidence" value="ECO:0007669"/>
    <property type="project" value="UniProtKB-KW"/>
</dbReference>
<evidence type="ECO:0000256" key="2">
    <source>
        <dbReference type="ARBA" id="ARBA00022741"/>
    </source>
</evidence>
<reference evidence="13" key="1">
    <citation type="submission" date="2022-11" db="UniProtKB">
        <authorList>
            <consortium name="WormBaseParasite"/>
        </authorList>
    </citation>
    <scope>IDENTIFICATION</scope>
</reference>
<name>A0A915P1G0_9BILA</name>
<organism evidence="12 13">
    <name type="scientific">Meloidogyne floridensis</name>
    <dbReference type="NCBI Taxonomy" id="298350"/>
    <lineage>
        <taxon>Eukaryota</taxon>
        <taxon>Metazoa</taxon>
        <taxon>Ecdysozoa</taxon>
        <taxon>Nematoda</taxon>
        <taxon>Chromadorea</taxon>
        <taxon>Rhabditida</taxon>
        <taxon>Tylenchina</taxon>
        <taxon>Tylenchomorpha</taxon>
        <taxon>Tylenchoidea</taxon>
        <taxon>Meloidogynidae</taxon>
        <taxon>Meloidogyninae</taxon>
        <taxon>Meloidogyne</taxon>
    </lineage>
</organism>
<dbReference type="SMART" id="SM00487">
    <property type="entry name" value="DEXDc"/>
    <property type="match status" value="1"/>
</dbReference>
<dbReference type="Proteomes" id="UP000887560">
    <property type="component" value="Unplaced"/>
</dbReference>
<feature type="domain" description="Helicase ATP-binding" evidence="10">
    <location>
        <begin position="361"/>
        <end position="526"/>
    </location>
</feature>
<dbReference type="PROSITE" id="PS51192">
    <property type="entry name" value="HELICASE_ATP_BIND_1"/>
    <property type="match status" value="1"/>
</dbReference>
<evidence type="ECO:0000259" key="11">
    <source>
        <dbReference type="PROSITE" id="PS51204"/>
    </source>
</evidence>
<feature type="compositionally biased region" description="Low complexity" evidence="9">
    <location>
        <begin position="8"/>
        <end position="20"/>
    </location>
</feature>
<keyword evidence="5" id="KW-0067">ATP-binding</keyword>
<dbReference type="InterPro" id="IPR014012">
    <property type="entry name" value="HSA_dom"/>
</dbReference>
<keyword evidence="7" id="KW-0238">DNA-binding</keyword>
<evidence type="ECO:0000256" key="5">
    <source>
        <dbReference type="ARBA" id="ARBA00022840"/>
    </source>
</evidence>
<evidence type="ECO:0000256" key="8">
    <source>
        <dbReference type="ARBA" id="ARBA00023242"/>
    </source>
</evidence>
<dbReference type="InterPro" id="IPR038718">
    <property type="entry name" value="SNF2-like_sf"/>
</dbReference>
<feature type="compositionally biased region" description="Polar residues" evidence="9">
    <location>
        <begin position="1239"/>
        <end position="1272"/>
    </location>
</feature>
<protein>
    <submittedName>
        <fullName evidence="13">Uncharacterized protein</fullName>
    </submittedName>
</protein>
<feature type="compositionally biased region" description="Low complexity" evidence="9">
    <location>
        <begin position="1164"/>
        <end position="1187"/>
    </location>
</feature>
<dbReference type="PANTHER" id="PTHR45685:SF1">
    <property type="entry name" value="HELICASE SRCAP"/>
    <property type="match status" value="1"/>
</dbReference>
<evidence type="ECO:0000256" key="9">
    <source>
        <dbReference type="SAM" id="MobiDB-lite"/>
    </source>
</evidence>
<sequence>MFLPIDVDQPSTSSSLDSSQMDSLQDAKVYERIRELREAGLWESTRLPKCMDPPRRKTHWDFFMEEVLWLANDFSNERKFKRRLASKFASNAKASWRKIKELKRIKTTSELLRDEKEAKRICGSIAKMIREFWQNVDKVVDFRANEIVELKKRRALDQHLNFLVGAADKITSLIHENFATQSNGRSSTVLSKSSDDFEMDSESDDNESTLDVEEANGTKGSVEEELDELSKEQDMDMDELLTSLPEGYLESLGYSVPTKDIQPDINESLNDEQTRTTADLEQEEESANFNEKPDLRNVDYNKLNSENSEVRRQQLDNIAEAALEFQPRGYTLETTEVKTEVPFLLTGQLREYQLVGLDWLVTLYEKNLNGILADEMGLGKTIQTIALLAHLACARAVWGPHLIIVPTSVLLNWEMELKKWCPSLKVLNYFGSAKERAEKRKGWSKSNAFHICITSYKLVTQDIRAFKNKAWQYLILDEAQNIKNFRSQRWQLLIGLRSRRRLLLTGTPLQNSLMELWALLHFLMPNVFASHDDFREWFHCPITGMVEGNTEVDQALVQRLHKILRPFILRRLKSEVEKQLPTKTERVLLCHLSKRQRYLYNEFLSKTSTVENLKTGSMFSVLGVIMQLRKCCNHPNLFEPRPVVSPLIIQPISPQFSSRIFSINQKLEALELCYGNSFSSDFVWKTFKELLLNGNFGNNSVEQQILPLIDGLKFVMDKNGGHFYRPKITQEHGEDELICNGLEENSSNPIEVVNNTRKRKLSSQEATTSSELCLKIKANTESNRILPNFLKSPNFRLNTLIQKKENENKRIGVWLSTSLKQFSKPLISTELMNFCRIIPNNFQLEEPLTTKLPKTKRFNGQNIIDEINERIGQNLLEWIENSLNSFLICVQRLLVERCFEPPQRFTLQQENLRLLTHNIYSSQISLAHKAELAAKLEFPELRLIEYDCGKLQTMDAQAQDRCHRIGQTRNVTIYRLISERTIEENILTKSTQKRRLGEMTIDEGEFTPDFFKSANNLRELFNNEETVANILKENEELIKNNKTSTKELEMAMLSVEDKQDVLAAQKAKEENNVDLIEFDENTQINNGRGGGEERGNSCGYIESPSEQYLELINELKPIERYAVNFLTNEYRPALDKEFEETEALIRAKQKEFLQDSSEDDISDKGSIIGKKSSKNGKQQSKHNNNNKTIEEQNITFDANLNEVLKKEERVVSRKNSSSNSLKNKKSSSSNIIVKKRYNTRNSSSLNIPTTTSQQSSNNNFAIPQLPQTSSNGFGDKSRKKGS</sequence>
<feature type="region of interest" description="Disordered" evidence="9">
    <location>
        <begin position="184"/>
        <end position="224"/>
    </location>
</feature>
<dbReference type="Pfam" id="PF07529">
    <property type="entry name" value="HSA"/>
    <property type="match status" value="1"/>
</dbReference>
<dbReference type="SUPFAM" id="SSF52540">
    <property type="entry name" value="P-loop containing nucleoside triphosphate hydrolases"/>
    <property type="match status" value="2"/>
</dbReference>
<evidence type="ECO:0000256" key="4">
    <source>
        <dbReference type="ARBA" id="ARBA00022806"/>
    </source>
</evidence>
<dbReference type="GO" id="GO:0003677">
    <property type="term" value="F:DNA binding"/>
    <property type="evidence" value="ECO:0007669"/>
    <property type="project" value="UniProtKB-KW"/>
</dbReference>
<proteinExistence type="predicted"/>
<dbReference type="CDD" id="cd18003">
    <property type="entry name" value="DEXQc_SRCAP"/>
    <property type="match status" value="1"/>
</dbReference>
<dbReference type="InterPro" id="IPR050520">
    <property type="entry name" value="INO80/SWR1_helicase"/>
</dbReference>
<dbReference type="Gene3D" id="3.40.50.300">
    <property type="entry name" value="P-loop containing nucleotide triphosphate hydrolases"/>
    <property type="match status" value="1"/>
</dbReference>
<dbReference type="InterPro" id="IPR014001">
    <property type="entry name" value="Helicase_ATP-bd"/>
</dbReference>
<feature type="compositionally biased region" description="Acidic residues" evidence="9">
    <location>
        <begin position="196"/>
        <end position="214"/>
    </location>
</feature>
<evidence type="ECO:0000313" key="13">
    <source>
        <dbReference type="WBParaSite" id="scf7180000423282.g10568"/>
    </source>
</evidence>
<accession>A0A915P1G0</accession>
<dbReference type="Gene3D" id="1.20.120.850">
    <property type="entry name" value="SWI2/SNF2 ATPases, N-terminal domain"/>
    <property type="match status" value="1"/>
</dbReference>
<comment type="subcellular location">
    <subcellularLocation>
        <location evidence="1">Nucleus</location>
    </subcellularLocation>
</comment>
<dbReference type="InterPro" id="IPR027417">
    <property type="entry name" value="P-loop_NTPase"/>
</dbReference>
<evidence type="ECO:0000256" key="7">
    <source>
        <dbReference type="ARBA" id="ARBA00023125"/>
    </source>
</evidence>
<feature type="region of interest" description="Disordered" evidence="9">
    <location>
        <begin position="1152"/>
        <end position="1193"/>
    </location>
</feature>
<keyword evidence="6" id="KW-0156">Chromatin regulator</keyword>
<dbReference type="GO" id="GO:0000812">
    <property type="term" value="C:Swr1 complex"/>
    <property type="evidence" value="ECO:0007669"/>
    <property type="project" value="TreeGrafter"/>
</dbReference>
<dbReference type="FunFam" id="3.40.50.10810:FF:000005">
    <property type="entry name" value="Photoperiod-independent early flowering 1"/>
    <property type="match status" value="1"/>
</dbReference>
<keyword evidence="3" id="KW-0378">Hydrolase</keyword>
<keyword evidence="12" id="KW-1185">Reference proteome</keyword>